<evidence type="ECO:0000259" key="10">
    <source>
        <dbReference type="Pfam" id="PF14360"/>
    </source>
</evidence>
<keyword evidence="4 9" id="KW-0812">Transmembrane</keyword>
<dbReference type="EMBL" id="JANBOI010001169">
    <property type="protein sequence ID" value="KAJ1727239.1"/>
    <property type="molecule type" value="Genomic_DNA"/>
</dbReference>
<evidence type="ECO:0000256" key="3">
    <source>
        <dbReference type="ARBA" id="ARBA00022679"/>
    </source>
</evidence>
<proteinExistence type="inferred from homology"/>
<accession>A0A9W7Y913</accession>
<dbReference type="Pfam" id="PF14360">
    <property type="entry name" value="PAP2_C"/>
    <property type="match status" value="1"/>
</dbReference>
<protein>
    <recommendedName>
        <fullName evidence="10">Sphingomyelin synthase-like domain-containing protein</fullName>
    </recommendedName>
</protein>
<evidence type="ECO:0000256" key="2">
    <source>
        <dbReference type="ARBA" id="ARBA00005441"/>
    </source>
</evidence>
<evidence type="ECO:0000256" key="9">
    <source>
        <dbReference type="SAM" id="Phobius"/>
    </source>
</evidence>
<comment type="caution">
    <text evidence="11">The sequence shown here is derived from an EMBL/GenBank/DDBJ whole genome shotgun (WGS) entry which is preliminary data.</text>
</comment>
<dbReference type="Proteomes" id="UP001143981">
    <property type="component" value="Unassembled WGS sequence"/>
</dbReference>
<comment type="similarity">
    <text evidence="2">Belongs to the sphingomyelin synthase family.</text>
</comment>
<dbReference type="PANTHER" id="PTHR21290:SF25">
    <property type="entry name" value="SPHINGOMYELIN SYNTHASE-RELATED PROTEIN 1"/>
    <property type="match status" value="1"/>
</dbReference>
<feature type="transmembrane region" description="Helical" evidence="9">
    <location>
        <begin position="95"/>
        <end position="111"/>
    </location>
</feature>
<keyword evidence="7" id="KW-0443">Lipid metabolism</keyword>
<dbReference type="PANTHER" id="PTHR21290">
    <property type="entry name" value="SPHINGOMYELIN SYNTHETASE"/>
    <property type="match status" value="1"/>
</dbReference>
<evidence type="ECO:0000256" key="6">
    <source>
        <dbReference type="ARBA" id="ARBA00022989"/>
    </source>
</evidence>
<feature type="transmembrane region" description="Helical" evidence="9">
    <location>
        <begin position="118"/>
        <end position="139"/>
    </location>
</feature>
<evidence type="ECO:0000313" key="11">
    <source>
        <dbReference type="EMBL" id="KAJ1727239.1"/>
    </source>
</evidence>
<evidence type="ECO:0000256" key="8">
    <source>
        <dbReference type="ARBA" id="ARBA00023136"/>
    </source>
</evidence>
<evidence type="ECO:0000256" key="7">
    <source>
        <dbReference type="ARBA" id="ARBA00023098"/>
    </source>
</evidence>
<dbReference type="OrthoDB" id="422827at2759"/>
<evidence type="ECO:0000256" key="5">
    <source>
        <dbReference type="ARBA" id="ARBA00022919"/>
    </source>
</evidence>
<feature type="domain" description="Sphingomyelin synthase-like" evidence="10">
    <location>
        <begin position="91"/>
        <end position="159"/>
    </location>
</feature>
<sequence>MAVAGGLKQRLHQRLPPVVRELLFTLFAILSLLSVVSLMVLCQVWSDMRWVKWNKYAHSRWDSPNGGAVHGLRDLFLEVVPKMITGELSACTDKIFSGHTSILVFIFLMWVRYSRHWAFIVYSGIHTVVGISSVLLTRLHYSVDVLLAIVMVFFVHHTYYWSLEIAVRERAAAAASSAPALVASAPGGYRPVPPGEGAGSTLYPCADVIQIPDILVGEDAEKAIGVPRDCITHAASTVYRVDAAELLINRKPSMVLPTMVAWMDGLWMR</sequence>
<dbReference type="AlphaFoldDB" id="A0A9W7Y913"/>
<evidence type="ECO:0000256" key="4">
    <source>
        <dbReference type="ARBA" id="ARBA00022692"/>
    </source>
</evidence>
<keyword evidence="12" id="KW-1185">Reference proteome</keyword>
<dbReference type="GO" id="GO:0005886">
    <property type="term" value="C:plasma membrane"/>
    <property type="evidence" value="ECO:0007669"/>
    <property type="project" value="TreeGrafter"/>
</dbReference>
<evidence type="ECO:0000313" key="12">
    <source>
        <dbReference type="Proteomes" id="UP001143981"/>
    </source>
</evidence>
<keyword evidence="3" id="KW-0808">Transferase</keyword>
<feature type="transmembrane region" description="Helical" evidence="9">
    <location>
        <begin position="21"/>
        <end position="46"/>
    </location>
</feature>
<dbReference type="GO" id="GO:0047493">
    <property type="term" value="F:ceramide cholinephosphotransferase activity"/>
    <property type="evidence" value="ECO:0007669"/>
    <property type="project" value="TreeGrafter"/>
</dbReference>
<dbReference type="InterPro" id="IPR045221">
    <property type="entry name" value="Sphingomyelin_synth-like"/>
</dbReference>
<name>A0A9W7Y913_9FUNG</name>
<dbReference type="InterPro" id="IPR025749">
    <property type="entry name" value="Sphingomyelin_synth-like_dom"/>
</dbReference>
<keyword evidence="5" id="KW-0746">Sphingolipid metabolism</keyword>
<keyword evidence="6 9" id="KW-1133">Transmembrane helix</keyword>
<reference evidence="11" key="1">
    <citation type="submission" date="2022-07" db="EMBL/GenBank/DDBJ databases">
        <title>Phylogenomic reconstructions and comparative analyses of Kickxellomycotina fungi.</title>
        <authorList>
            <person name="Reynolds N.K."/>
            <person name="Stajich J.E."/>
            <person name="Barry K."/>
            <person name="Grigoriev I.V."/>
            <person name="Crous P."/>
            <person name="Smith M.E."/>
        </authorList>
    </citation>
    <scope>NUCLEOTIDE SEQUENCE</scope>
    <source>
        <strain evidence="11">BCRC 34381</strain>
    </source>
</reference>
<gene>
    <name evidence="11" type="ORF">LPJ61_004681</name>
</gene>
<dbReference type="GO" id="GO:0005789">
    <property type="term" value="C:endoplasmic reticulum membrane"/>
    <property type="evidence" value="ECO:0007669"/>
    <property type="project" value="TreeGrafter"/>
</dbReference>
<feature type="transmembrane region" description="Helical" evidence="9">
    <location>
        <begin position="145"/>
        <end position="163"/>
    </location>
</feature>
<keyword evidence="8 9" id="KW-0472">Membrane</keyword>
<dbReference type="GO" id="GO:0033188">
    <property type="term" value="F:sphingomyelin synthase activity"/>
    <property type="evidence" value="ECO:0007669"/>
    <property type="project" value="TreeGrafter"/>
</dbReference>
<organism evidence="11 12">
    <name type="scientific">Coemansia biformis</name>
    <dbReference type="NCBI Taxonomy" id="1286918"/>
    <lineage>
        <taxon>Eukaryota</taxon>
        <taxon>Fungi</taxon>
        <taxon>Fungi incertae sedis</taxon>
        <taxon>Zoopagomycota</taxon>
        <taxon>Kickxellomycotina</taxon>
        <taxon>Kickxellomycetes</taxon>
        <taxon>Kickxellales</taxon>
        <taxon>Kickxellaceae</taxon>
        <taxon>Coemansia</taxon>
    </lineage>
</organism>
<comment type="subcellular location">
    <subcellularLocation>
        <location evidence="1">Membrane</location>
        <topology evidence="1">Multi-pass membrane protein</topology>
    </subcellularLocation>
</comment>
<dbReference type="GO" id="GO:0000139">
    <property type="term" value="C:Golgi membrane"/>
    <property type="evidence" value="ECO:0007669"/>
    <property type="project" value="TreeGrafter"/>
</dbReference>
<evidence type="ECO:0000256" key="1">
    <source>
        <dbReference type="ARBA" id="ARBA00004141"/>
    </source>
</evidence>
<dbReference type="GO" id="GO:0046513">
    <property type="term" value="P:ceramide biosynthetic process"/>
    <property type="evidence" value="ECO:0007669"/>
    <property type="project" value="TreeGrafter"/>
</dbReference>